<keyword evidence="2" id="KW-1185">Reference proteome</keyword>
<sequence>MAQIAQVKLEDFARFPTLRLRTDRRWGYRKRLRGMDKQVMTHRYTPHTYDIPGPVCFTSLYNIHHAYSGATTGGQYTEALARLLEVPARPRHSVLGPIDHDMRRTRCPSLSSVIELLAEERRSRAVRRSKFTPDYAGSCAWPLVCPPRRFLGLNHAGPPANRLSLSIVLESVMGRRSILARRELCWIYCPSKF</sequence>
<name>A0A550CMT3_9AGAR</name>
<evidence type="ECO:0000313" key="1">
    <source>
        <dbReference type="EMBL" id="TRM66111.1"/>
    </source>
</evidence>
<dbReference type="Proteomes" id="UP000320762">
    <property type="component" value="Unassembled WGS sequence"/>
</dbReference>
<organism evidence="1 2">
    <name type="scientific">Schizophyllum amplum</name>
    <dbReference type="NCBI Taxonomy" id="97359"/>
    <lineage>
        <taxon>Eukaryota</taxon>
        <taxon>Fungi</taxon>
        <taxon>Dikarya</taxon>
        <taxon>Basidiomycota</taxon>
        <taxon>Agaricomycotina</taxon>
        <taxon>Agaricomycetes</taxon>
        <taxon>Agaricomycetidae</taxon>
        <taxon>Agaricales</taxon>
        <taxon>Schizophyllaceae</taxon>
        <taxon>Schizophyllum</taxon>
    </lineage>
</organism>
<protein>
    <submittedName>
        <fullName evidence="1">Uncharacterized protein</fullName>
    </submittedName>
</protein>
<comment type="caution">
    <text evidence="1">The sequence shown here is derived from an EMBL/GenBank/DDBJ whole genome shotgun (WGS) entry which is preliminary data.</text>
</comment>
<dbReference type="EMBL" id="VDMD01000004">
    <property type="protein sequence ID" value="TRM66111.1"/>
    <property type="molecule type" value="Genomic_DNA"/>
</dbReference>
<dbReference type="AlphaFoldDB" id="A0A550CMT3"/>
<gene>
    <name evidence="1" type="ORF">BD626DRAFT_197069</name>
</gene>
<reference evidence="1 2" key="1">
    <citation type="journal article" date="2019" name="New Phytol.">
        <title>Comparative genomics reveals unique wood-decay strategies and fruiting body development in the Schizophyllaceae.</title>
        <authorList>
            <person name="Almasi E."/>
            <person name="Sahu N."/>
            <person name="Krizsan K."/>
            <person name="Balint B."/>
            <person name="Kovacs G.M."/>
            <person name="Kiss B."/>
            <person name="Cseklye J."/>
            <person name="Drula E."/>
            <person name="Henrissat B."/>
            <person name="Nagy I."/>
            <person name="Chovatia M."/>
            <person name="Adam C."/>
            <person name="LaButti K."/>
            <person name="Lipzen A."/>
            <person name="Riley R."/>
            <person name="Grigoriev I.V."/>
            <person name="Nagy L.G."/>
        </authorList>
    </citation>
    <scope>NUCLEOTIDE SEQUENCE [LARGE SCALE GENOMIC DNA]</scope>
    <source>
        <strain evidence="1 2">NL-1724</strain>
    </source>
</reference>
<accession>A0A550CMT3</accession>
<evidence type="ECO:0000313" key="2">
    <source>
        <dbReference type="Proteomes" id="UP000320762"/>
    </source>
</evidence>
<proteinExistence type="predicted"/>